<keyword evidence="3" id="KW-1185">Reference proteome</keyword>
<dbReference type="AlphaFoldDB" id="L0T8G4"/>
<reference evidence="2 3" key="1">
    <citation type="journal article" date="1998" name="Nature">
        <title>Deciphering the biology of Mycobacterium tuberculosis from the complete genome sequence.</title>
        <authorList>
            <person name="Cole S.T."/>
            <person name="Brosch R."/>
            <person name="Parkhill J."/>
            <person name="Garnier T."/>
            <person name="Churcher C."/>
            <person name="Harris D."/>
            <person name="Gordon S.V."/>
            <person name="Eiglmeier K."/>
            <person name="Gas S."/>
            <person name="Barry C.E.III."/>
            <person name="Tekaia F."/>
            <person name="Badcock K."/>
            <person name="Basham D."/>
            <person name="Brown D."/>
            <person name="Chillingworth T."/>
            <person name="Connor R."/>
            <person name="Davies R."/>
            <person name="Devlin K."/>
            <person name="Feltwell T."/>
            <person name="Gentles S."/>
            <person name="Hamlin N."/>
            <person name="Holroyd S."/>
            <person name="Hornsby T."/>
            <person name="Jagels K."/>
            <person name="Krogh A."/>
            <person name="McLean J."/>
            <person name="Moule S."/>
            <person name="Murphy L."/>
            <person name="Oliver K."/>
            <person name="Osborne J."/>
            <person name="Quail M.A."/>
            <person name="Rajandream M.A."/>
            <person name="Rogers J."/>
            <person name="Rutter S."/>
            <person name="Seeger K."/>
            <person name="Skelton J."/>
            <person name="Squares R."/>
            <person name="Squares S."/>
            <person name="Sulston J.E."/>
            <person name="Taylor K."/>
            <person name="Whitehead S."/>
            <person name="Barrell B.G."/>
        </authorList>
    </citation>
    <scope>NUCLEOTIDE SEQUENCE [LARGE SCALE GENOMIC DNA]</scope>
    <source>
        <strain evidence="3">ATCC 25618 / H37Rv</strain>
    </source>
</reference>
<evidence type="ECO:0000313" key="3">
    <source>
        <dbReference type="Proteomes" id="UP000001584"/>
    </source>
</evidence>
<evidence type="ECO:0000313" key="2">
    <source>
        <dbReference type="EMBL" id="CCP44265.1"/>
    </source>
</evidence>
<protein>
    <recommendedName>
        <fullName evidence="4">dTDP-4-amino-4,6-dideoxygalactose transaminase</fullName>
    </recommendedName>
</protein>
<dbReference type="STRING" id="83332.Rv1503c"/>
<dbReference type="PaxDb" id="83332-Rv1503c"/>
<dbReference type="PANTHER" id="PTHR30244:SF34">
    <property type="entry name" value="DTDP-4-AMINO-4,6-DIDEOXYGALACTOSE TRANSAMINASE"/>
    <property type="match status" value="1"/>
</dbReference>
<dbReference type="eggNOG" id="COG0399">
    <property type="taxonomic scope" value="Bacteria"/>
</dbReference>
<organism evidence="2 3">
    <name type="scientific">Mycobacterium tuberculosis (strain ATCC 25618 / H37Rv)</name>
    <dbReference type="NCBI Taxonomy" id="83332"/>
    <lineage>
        <taxon>Bacteria</taxon>
        <taxon>Bacillati</taxon>
        <taxon>Actinomycetota</taxon>
        <taxon>Actinomycetes</taxon>
        <taxon>Mycobacteriales</taxon>
        <taxon>Mycobacteriaceae</taxon>
        <taxon>Mycobacterium</taxon>
        <taxon>Mycobacterium tuberculosis complex</taxon>
    </lineage>
</organism>
<dbReference type="EMBL" id="AL123456">
    <property type="protein sequence ID" value="CCP44265.1"/>
    <property type="molecule type" value="Genomic_DNA"/>
</dbReference>
<dbReference type="Gene3D" id="3.40.640.10">
    <property type="entry name" value="Type I PLP-dependent aspartate aminotransferase-like (Major domain)"/>
    <property type="match status" value="1"/>
</dbReference>
<dbReference type="PANTHER" id="PTHR30244">
    <property type="entry name" value="TRANSAMINASE"/>
    <property type="match status" value="1"/>
</dbReference>
<sequence length="182" mass="21096">DFLLRAEILREKGTNRSRFLRNEVDKYTWQDKGSSYLPSELVAAFLWAQFEEAERITRIRLDLWNRYHESFESLEQRGLLRRPIIPQGCSHNAHMYYVLLAPSADREEVLARLTSEGIGAVFHYVPLHDSPAGRRYGRTNGNLTVTNDVASRLIRLPMWVGLQEVDQSRVVEALTRILTLRA</sequence>
<accession>L0T8G4</accession>
<evidence type="ECO:0008006" key="4">
    <source>
        <dbReference type="Google" id="ProtNLM"/>
    </source>
</evidence>
<dbReference type="InterPro" id="IPR000653">
    <property type="entry name" value="DegT/StrS_aminotransferase"/>
</dbReference>
<dbReference type="Proteomes" id="UP000001584">
    <property type="component" value="Chromosome"/>
</dbReference>
<comment type="cofactor">
    <cofactor evidence="1">
        <name>pyridoxal 5'-phosphate</name>
        <dbReference type="ChEBI" id="CHEBI:597326"/>
    </cofactor>
</comment>
<dbReference type="SUPFAM" id="SSF53383">
    <property type="entry name" value="PLP-dependent transferases"/>
    <property type="match status" value="1"/>
</dbReference>
<dbReference type="InterPro" id="IPR015421">
    <property type="entry name" value="PyrdxlP-dep_Trfase_major"/>
</dbReference>
<dbReference type="SMR" id="L0T8G4"/>
<dbReference type="InParanoid" id="L0T8G4"/>
<dbReference type="Pfam" id="PF01041">
    <property type="entry name" value="DegT_DnrJ_EryC1"/>
    <property type="match status" value="1"/>
</dbReference>
<evidence type="ECO:0000256" key="1">
    <source>
        <dbReference type="ARBA" id="ARBA00001933"/>
    </source>
</evidence>
<dbReference type="InterPro" id="IPR015424">
    <property type="entry name" value="PyrdxlP-dep_Trfase"/>
</dbReference>
<proteinExistence type="predicted"/>
<feature type="non-terminal residue" evidence="2">
    <location>
        <position position="1"/>
    </location>
</feature>
<dbReference type="PhylomeDB" id="L0T8G4"/>
<gene>
    <name evidence="2" type="ordered locus">Rv1503c</name>
</gene>
<name>L0T8G4_MYCTU</name>